<dbReference type="InterPro" id="IPR007813">
    <property type="entry name" value="PilN"/>
</dbReference>
<dbReference type="Proteomes" id="UP000186559">
    <property type="component" value="Chromosome"/>
</dbReference>
<evidence type="ECO:0000313" key="1">
    <source>
        <dbReference type="EMBL" id="APX24723.1"/>
    </source>
</evidence>
<dbReference type="Gene3D" id="3.30.1490.300">
    <property type="match status" value="1"/>
</dbReference>
<sequence length="361" mass="39547">MSTLQTIGQGFLSWWGRELRGCLPTRVATVLFGTTDTLELALSGNDVAVGLRGADGLRPLGHVEYDPEDPRAATAGLRNLLGRRTMRRVTLRLPRARALETEVDLPVEAADNLHEALAFELDAFTPFPAGEAAFDYAVTDSDADLERLRVRLLVARREDVTEAMQRARSLELRPDRVTGPADSDSAPDGFNLLAEAERPHPSRIVPRATAALTMTALALAAVTLVMWIDRQTDEIARLDARATALRTEAGAANALRDRAERLAALATEVATRKQREPMTIAVLDELSRVLPETDWLTGWSIRDDRLELSGYSADPSAMLRRVEGSDLLDGARFTSPLTMDRQQGKERFSLEATVVAAPVSQ</sequence>
<proteinExistence type="predicted"/>
<dbReference type="SUPFAM" id="SSF53067">
    <property type="entry name" value="Actin-like ATPase domain"/>
    <property type="match status" value="1"/>
</dbReference>
<dbReference type="Pfam" id="PF05137">
    <property type="entry name" value="PilN"/>
    <property type="match status" value="1"/>
</dbReference>
<name>A0A1U7D9B6_9RHOB</name>
<dbReference type="STRING" id="1229727.Ga0080559_TMP3927"/>
<evidence type="ECO:0000313" key="2">
    <source>
        <dbReference type="Proteomes" id="UP000186559"/>
    </source>
</evidence>
<dbReference type="Gene3D" id="3.30.420.40">
    <property type="match status" value="1"/>
</dbReference>
<dbReference type="AlphaFoldDB" id="A0A1U7D9B6"/>
<dbReference type="InterPro" id="IPR043129">
    <property type="entry name" value="ATPase_NBD"/>
</dbReference>
<keyword evidence="2" id="KW-1185">Reference proteome</keyword>
<dbReference type="RefSeq" id="WP_076624508.1">
    <property type="nucleotide sequence ID" value="NZ_BMEW01000001.1"/>
</dbReference>
<protein>
    <submittedName>
        <fullName evidence="1">General secretion pathway protein L</fullName>
    </submittedName>
</protein>
<reference evidence="1 2" key="1">
    <citation type="submission" date="2016-03" db="EMBL/GenBank/DDBJ databases">
        <title>Deep-sea bacteria in the southern Pacific.</title>
        <authorList>
            <person name="Tang K."/>
        </authorList>
    </citation>
    <scope>NUCLEOTIDE SEQUENCE [LARGE SCALE GENOMIC DNA]</scope>
    <source>
        <strain evidence="1 2">JLT2016</strain>
    </source>
</reference>
<dbReference type="InterPro" id="IPR052534">
    <property type="entry name" value="Extracell_DNA_Util/SecSys_Comp"/>
</dbReference>
<dbReference type="PANTHER" id="PTHR40278">
    <property type="entry name" value="DNA UTILIZATION PROTEIN HOFN"/>
    <property type="match status" value="1"/>
</dbReference>
<dbReference type="KEGG" id="tpro:Ga0080559_TMP3927"/>
<gene>
    <name evidence="1" type="ORF">Ga0080559_TMP3927</name>
</gene>
<dbReference type="OrthoDB" id="8481375at2"/>
<dbReference type="EMBL" id="CP014796">
    <property type="protein sequence ID" value="APX24723.1"/>
    <property type="molecule type" value="Genomic_DNA"/>
</dbReference>
<dbReference type="PANTHER" id="PTHR40278:SF1">
    <property type="entry name" value="DNA UTILIZATION PROTEIN HOFN"/>
    <property type="match status" value="1"/>
</dbReference>
<accession>A0A1U7D9B6</accession>
<organism evidence="1 2">
    <name type="scientific">Salipiger profundus</name>
    <dbReference type="NCBI Taxonomy" id="1229727"/>
    <lineage>
        <taxon>Bacteria</taxon>
        <taxon>Pseudomonadati</taxon>
        <taxon>Pseudomonadota</taxon>
        <taxon>Alphaproteobacteria</taxon>
        <taxon>Rhodobacterales</taxon>
        <taxon>Roseobacteraceae</taxon>
        <taxon>Salipiger</taxon>
    </lineage>
</organism>